<sequence>MNLRFSLGCLSLLLSVAAHCADRAPNIVFILADDQAWNGTSVAMMPSEEASRSRVFQTPHLDRLAAQGVTFSQAYAAHCKCECSRAAIQMGRSTTTLNAPDKSSRNWSAPMSESLVNVLKRANPAYRAAHLGKWQWFHTPASMGYDVSDGITRNEDGDSPDPEDPKRSFSLTERANAFMETQVREGRPFFIQLSYYAVHPQAQALKSTVAKYTDMRGGGGRGDRAVMAAMTEDLDTCVGSLMKKLEDLHIADNTLVIYTSDNGGRTGFLNGGKGDLGEGGLRVPLIVRGPGIKSAAYCDEPVISYDLTATVLDFASPGFSLPKDLEGGSWKPLLVKDGTGKMQRPVDRFVWHQAVEVAHHQSALRRGDFKLLYFWDSHEGLLFDLKKDLRETRDLARENPHLAAKLTQELKMHLRAGLGEAAMTAMERGEAPLRSRKR</sequence>
<evidence type="ECO:0000256" key="6">
    <source>
        <dbReference type="ARBA" id="ARBA00022837"/>
    </source>
</evidence>
<protein>
    <submittedName>
        <fullName evidence="10">Sulfatase</fullName>
    </submittedName>
</protein>
<comment type="similarity">
    <text evidence="2">Belongs to the sulfatase family.</text>
</comment>
<feature type="region of interest" description="Disordered" evidence="7">
    <location>
        <begin position="148"/>
        <end position="168"/>
    </location>
</feature>
<comment type="caution">
    <text evidence="10">The sequence shown here is derived from an EMBL/GenBank/DDBJ whole genome shotgun (WGS) entry which is preliminary data.</text>
</comment>
<evidence type="ECO:0000256" key="5">
    <source>
        <dbReference type="ARBA" id="ARBA00022801"/>
    </source>
</evidence>
<dbReference type="PANTHER" id="PTHR42693">
    <property type="entry name" value="ARYLSULFATASE FAMILY MEMBER"/>
    <property type="match status" value="1"/>
</dbReference>
<dbReference type="SUPFAM" id="SSF53649">
    <property type="entry name" value="Alkaline phosphatase-like"/>
    <property type="match status" value="1"/>
</dbReference>
<evidence type="ECO:0000313" key="10">
    <source>
        <dbReference type="EMBL" id="GAA5147575.1"/>
    </source>
</evidence>
<feature type="domain" description="Sulfatase N-terminal" evidence="9">
    <location>
        <begin position="25"/>
        <end position="315"/>
    </location>
</feature>
<dbReference type="EMBL" id="BAABIA010000010">
    <property type="protein sequence ID" value="GAA5147575.1"/>
    <property type="molecule type" value="Genomic_DNA"/>
</dbReference>
<dbReference type="PANTHER" id="PTHR42693:SF42">
    <property type="entry name" value="ARYLSULFATASE G"/>
    <property type="match status" value="1"/>
</dbReference>
<keyword evidence="3" id="KW-0479">Metal-binding</keyword>
<dbReference type="InterPro" id="IPR050738">
    <property type="entry name" value="Sulfatase"/>
</dbReference>
<evidence type="ECO:0000256" key="2">
    <source>
        <dbReference type="ARBA" id="ARBA00008779"/>
    </source>
</evidence>
<evidence type="ECO:0000256" key="4">
    <source>
        <dbReference type="ARBA" id="ARBA00022729"/>
    </source>
</evidence>
<dbReference type="InterPro" id="IPR017850">
    <property type="entry name" value="Alkaline_phosphatase_core_sf"/>
</dbReference>
<evidence type="ECO:0000256" key="3">
    <source>
        <dbReference type="ARBA" id="ARBA00022723"/>
    </source>
</evidence>
<dbReference type="Pfam" id="PF00884">
    <property type="entry name" value="Sulfatase"/>
    <property type="match status" value="1"/>
</dbReference>
<feature type="chain" id="PRO_5045949884" evidence="8">
    <location>
        <begin position="21"/>
        <end position="438"/>
    </location>
</feature>
<organism evidence="10 11">
    <name type="scientific">Prosthecobacter algae</name>
    <dbReference type="NCBI Taxonomy" id="1144682"/>
    <lineage>
        <taxon>Bacteria</taxon>
        <taxon>Pseudomonadati</taxon>
        <taxon>Verrucomicrobiota</taxon>
        <taxon>Verrucomicrobiia</taxon>
        <taxon>Verrucomicrobiales</taxon>
        <taxon>Verrucomicrobiaceae</taxon>
        <taxon>Prosthecobacter</taxon>
    </lineage>
</organism>
<comment type="cofactor">
    <cofactor evidence="1">
        <name>Ca(2+)</name>
        <dbReference type="ChEBI" id="CHEBI:29108"/>
    </cofactor>
</comment>
<evidence type="ECO:0000256" key="8">
    <source>
        <dbReference type="SAM" id="SignalP"/>
    </source>
</evidence>
<name>A0ABP9PJP8_9BACT</name>
<keyword evidence="5" id="KW-0378">Hydrolase</keyword>
<evidence type="ECO:0000259" key="9">
    <source>
        <dbReference type="Pfam" id="PF00884"/>
    </source>
</evidence>
<keyword evidence="11" id="KW-1185">Reference proteome</keyword>
<reference evidence="11" key="1">
    <citation type="journal article" date="2019" name="Int. J. Syst. Evol. Microbiol.">
        <title>The Global Catalogue of Microorganisms (GCM) 10K type strain sequencing project: providing services to taxonomists for standard genome sequencing and annotation.</title>
        <authorList>
            <consortium name="The Broad Institute Genomics Platform"/>
            <consortium name="The Broad Institute Genome Sequencing Center for Infectious Disease"/>
            <person name="Wu L."/>
            <person name="Ma J."/>
        </authorList>
    </citation>
    <scope>NUCLEOTIDE SEQUENCE [LARGE SCALE GENOMIC DNA]</scope>
    <source>
        <strain evidence="11">JCM 18053</strain>
    </source>
</reference>
<dbReference type="Gene3D" id="3.40.720.10">
    <property type="entry name" value="Alkaline Phosphatase, subunit A"/>
    <property type="match status" value="1"/>
</dbReference>
<dbReference type="InterPro" id="IPR000917">
    <property type="entry name" value="Sulfatase_N"/>
</dbReference>
<evidence type="ECO:0000313" key="11">
    <source>
        <dbReference type="Proteomes" id="UP001499852"/>
    </source>
</evidence>
<dbReference type="Gene3D" id="3.30.1120.10">
    <property type="match status" value="1"/>
</dbReference>
<evidence type="ECO:0000256" key="1">
    <source>
        <dbReference type="ARBA" id="ARBA00001913"/>
    </source>
</evidence>
<feature type="signal peptide" evidence="8">
    <location>
        <begin position="1"/>
        <end position="20"/>
    </location>
</feature>
<dbReference type="RefSeq" id="WP_345738417.1">
    <property type="nucleotide sequence ID" value="NZ_BAABIA010000010.1"/>
</dbReference>
<keyword evidence="4 8" id="KW-0732">Signal</keyword>
<gene>
    <name evidence="10" type="ORF">GCM10023213_42420</name>
</gene>
<dbReference type="Proteomes" id="UP001499852">
    <property type="component" value="Unassembled WGS sequence"/>
</dbReference>
<keyword evidence="6" id="KW-0106">Calcium</keyword>
<proteinExistence type="inferred from homology"/>
<evidence type="ECO:0000256" key="7">
    <source>
        <dbReference type="SAM" id="MobiDB-lite"/>
    </source>
</evidence>
<accession>A0ABP9PJP8</accession>